<reference evidence="2" key="2">
    <citation type="submission" date="2024-10" db="UniProtKB">
        <authorList>
            <consortium name="EnsemblProtists"/>
        </authorList>
    </citation>
    <scope>IDENTIFICATION</scope>
</reference>
<sequence>MDDDDLALALRLQEEEQSRHPPAPAGEEDEAYARQLQREEEEARAGGGSDDAALAERLQTEEAETSLAERIRAGDEALARRFEGEERRLQLVAARLGGVGVGVAIDCDADVALAWQLHEEEERAAALRRGGDDGESDAALARELGAVELDQQHGGGVWYSKHGAATVAERAAPQRARRARQIVSFRQDGSFRPSALRACVEFFAREGVPEARSGAALSAARPAGAALTPRPVPVVEARVVVTLSETHWQTVVADAWGKSLDAREGVAWTPTGTDDDLFTIQLAASSGAWVVTNDRFENHPAWAAPVRGRLVRFAFAGASLFVPAADDLDRFRQAASVAAPRHRHAR</sequence>
<proteinExistence type="predicted"/>
<organism evidence="2 3">
    <name type="scientific">Emiliania huxleyi (strain CCMP1516)</name>
    <dbReference type="NCBI Taxonomy" id="280463"/>
    <lineage>
        <taxon>Eukaryota</taxon>
        <taxon>Haptista</taxon>
        <taxon>Haptophyta</taxon>
        <taxon>Prymnesiophyceae</taxon>
        <taxon>Isochrysidales</taxon>
        <taxon>Noelaerhabdaceae</taxon>
        <taxon>Emiliania</taxon>
    </lineage>
</organism>
<evidence type="ECO:0008006" key="4">
    <source>
        <dbReference type="Google" id="ProtNLM"/>
    </source>
</evidence>
<feature type="region of interest" description="Disordered" evidence="1">
    <location>
        <begin position="12"/>
        <end position="69"/>
    </location>
</feature>
<dbReference type="KEGG" id="ehx:EMIHUDRAFT_214338"/>
<dbReference type="PaxDb" id="2903-EOD11939"/>
<accession>A0A0D3IL04</accession>
<dbReference type="Gene3D" id="3.40.50.11980">
    <property type="match status" value="1"/>
</dbReference>
<keyword evidence="3" id="KW-1185">Reference proteome</keyword>
<evidence type="ECO:0000313" key="2">
    <source>
        <dbReference type="EnsemblProtists" id="EOD11939"/>
    </source>
</evidence>
<protein>
    <recommendedName>
        <fullName evidence="4">RNase NYN domain-containing protein</fullName>
    </recommendedName>
</protein>
<dbReference type="EnsemblProtists" id="EOD11939">
    <property type="protein sequence ID" value="EOD11939"/>
    <property type="gene ID" value="EMIHUDRAFT_214338"/>
</dbReference>
<dbReference type="GeneID" id="17258006"/>
<name>A0A0D3IL04_EMIH1</name>
<evidence type="ECO:0000313" key="3">
    <source>
        <dbReference type="Proteomes" id="UP000013827"/>
    </source>
</evidence>
<dbReference type="HOGENOM" id="CLU_805200_0_0_1"/>
<dbReference type="RefSeq" id="XP_005764368.1">
    <property type="nucleotide sequence ID" value="XM_005764311.1"/>
</dbReference>
<evidence type="ECO:0000256" key="1">
    <source>
        <dbReference type="SAM" id="MobiDB-lite"/>
    </source>
</evidence>
<reference evidence="3" key="1">
    <citation type="journal article" date="2013" name="Nature">
        <title>Pan genome of the phytoplankton Emiliania underpins its global distribution.</title>
        <authorList>
            <person name="Read B.A."/>
            <person name="Kegel J."/>
            <person name="Klute M.J."/>
            <person name="Kuo A."/>
            <person name="Lefebvre S.C."/>
            <person name="Maumus F."/>
            <person name="Mayer C."/>
            <person name="Miller J."/>
            <person name="Monier A."/>
            <person name="Salamov A."/>
            <person name="Young J."/>
            <person name="Aguilar M."/>
            <person name="Claverie J.M."/>
            <person name="Frickenhaus S."/>
            <person name="Gonzalez K."/>
            <person name="Herman E.K."/>
            <person name="Lin Y.C."/>
            <person name="Napier J."/>
            <person name="Ogata H."/>
            <person name="Sarno A.F."/>
            <person name="Shmutz J."/>
            <person name="Schroeder D."/>
            <person name="de Vargas C."/>
            <person name="Verret F."/>
            <person name="von Dassow P."/>
            <person name="Valentin K."/>
            <person name="Van de Peer Y."/>
            <person name="Wheeler G."/>
            <person name="Dacks J.B."/>
            <person name="Delwiche C.F."/>
            <person name="Dyhrman S.T."/>
            <person name="Glockner G."/>
            <person name="John U."/>
            <person name="Richards T."/>
            <person name="Worden A.Z."/>
            <person name="Zhang X."/>
            <person name="Grigoriev I.V."/>
            <person name="Allen A.E."/>
            <person name="Bidle K."/>
            <person name="Borodovsky M."/>
            <person name="Bowler C."/>
            <person name="Brownlee C."/>
            <person name="Cock J.M."/>
            <person name="Elias M."/>
            <person name="Gladyshev V.N."/>
            <person name="Groth M."/>
            <person name="Guda C."/>
            <person name="Hadaegh A."/>
            <person name="Iglesias-Rodriguez M.D."/>
            <person name="Jenkins J."/>
            <person name="Jones B.M."/>
            <person name="Lawson T."/>
            <person name="Leese F."/>
            <person name="Lindquist E."/>
            <person name="Lobanov A."/>
            <person name="Lomsadze A."/>
            <person name="Malik S.B."/>
            <person name="Marsh M.E."/>
            <person name="Mackinder L."/>
            <person name="Mock T."/>
            <person name="Mueller-Roeber B."/>
            <person name="Pagarete A."/>
            <person name="Parker M."/>
            <person name="Probert I."/>
            <person name="Quesneville H."/>
            <person name="Raines C."/>
            <person name="Rensing S.A."/>
            <person name="Riano-Pachon D.M."/>
            <person name="Richier S."/>
            <person name="Rokitta S."/>
            <person name="Shiraiwa Y."/>
            <person name="Soanes D.M."/>
            <person name="van der Giezen M."/>
            <person name="Wahlund T.M."/>
            <person name="Williams B."/>
            <person name="Wilson W."/>
            <person name="Wolfe G."/>
            <person name="Wurch L.L."/>
        </authorList>
    </citation>
    <scope>NUCLEOTIDE SEQUENCE</scope>
</reference>
<dbReference type="Proteomes" id="UP000013827">
    <property type="component" value="Unassembled WGS sequence"/>
</dbReference>
<dbReference type="AlphaFoldDB" id="A0A0D3IL04"/>